<keyword evidence="5" id="KW-0572">Peptidoglycan-anchor</keyword>
<name>A0ABY4IYM5_9MICO</name>
<dbReference type="InterPro" id="IPR011252">
    <property type="entry name" value="Fibrogen-bd_dom1"/>
</dbReference>
<reference evidence="10 11" key="1">
    <citation type="submission" date="2021-06" db="EMBL/GenBank/DDBJ databases">
        <title>Genome-based taxonomic framework of Microbacterium strains isolated from marine environment, the description of four new species and reclassification of four preexisting species.</title>
        <authorList>
            <person name="Lee S.D."/>
            <person name="Kim S.-M."/>
            <person name="Byeon Y.-S."/>
            <person name="Yang H.L."/>
            <person name="Kim I.S."/>
        </authorList>
    </citation>
    <scope>NUCLEOTIDE SEQUENCE [LARGE SCALE GENOMIC DNA]</scope>
    <source>
        <strain evidence="10 11">KSW4-10</strain>
    </source>
</reference>
<evidence type="ECO:0000256" key="8">
    <source>
        <dbReference type="SAM" id="SignalP"/>
    </source>
</evidence>
<dbReference type="Proteomes" id="UP000830631">
    <property type="component" value="Chromosome"/>
</dbReference>
<keyword evidence="11" id="KW-1185">Reference proteome</keyword>
<dbReference type="InterPro" id="IPR041171">
    <property type="entry name" value="SDR_Ig"/>
</dbReference>
<comment type="subcellular location">
    <subcellularLocation>
        <location evidence="1">Secreted</location>
        <location evidence="1">Cell wall</location>
        <topology evidence="1">Peptidoglycan-anchor</topology>
    </subcellularLocation>
</comment>
<proteinExistence type="predicted"/>
<evidence type="ECO:0000256" key="6">
    <source>
        <dbReference type="SAM" id="MobiDB-lite"/>
    </source>
</evidence>
<keyword evidence="2" id="KW-0134">Cell wall</keyword>
<dbReference type="InterPro" id="IPR008966">
    <property type="entry name" value="Adhesion_dom_sf"/>
</dbReference>
<keyword evidence="7" id="KW-1133">Transmembrane helix</keyword>
<dbReference type="RefSeq" id="WP_248570218.1">
    <property type="nucleotide sequence ID" value="NZ_CP078078.1"/>
</dbReference>
<dbReference type="Pfam" id="PF17961">
    <property type="entry name" value="Big_8"/>
    <property type="match status" value="1"/>
</dbReference>
<feature type="chain" id="PRO_5047075804" description="SDR-like Ig domain-containing protein" evidence="8">
    <location>
        <begin position="24"/>
        <end position="399"/>
    </location>
</feature>
<protein>
    <recommendedName>
        <fullName evidence="9">SDR-like Ig domain-containing protein</fullName>
    </recommendedName>
</protein>
<accession>A0ABY4IYM5</accession>
<evidence type="ECO:0000256" key="4">
    <source>
        <dbReference type="ARBA" id="ARBA00022729"/>
    </source>
</evidence>
<sequence length="399" mass="40727">MRVRRAFGAISAVSVLAFAFAFASPPRQASAVEIGDVFTSITISPVLGTPWQQTSDPTAVPDGSLVDVSFAFALPDEATAGDTASMTFQSTGGVTTSVADLAPFPILSEDGETIATVTGAGDTVTVTFAPYVDTHTAVSGSGTFQARVSAAAATPTPSAFGIPIAVSSGQFPATVRIYRVTELITEVTGVRGAVLDDTSLEWRYFSAIPLYNLDLALMDGATAVDCAALQLEYRDAAWTTGDPYPSDAQFGAPVDVATASCTPVSSGLDAASQVVSVVPEAQVPAGTLREFRLIAGITSDEQPEFQAVLATSDAGSTQTLAFVGFAERQTARGVGQGTLIPLPPEPDPDTSGGGTTPPDTLADSGVNPSGLPGLGLALVALGLLVVAGARRVRHTAIQE</sequence>
<keyword evidence="7" id="KW-0472">Membrane</keyword>
<feature type="domain" description="SDR-like Ig" evidence="9">
    <location>
        <begin position="67"/>
        <end position="150"/>
    </location>
</feature>
<feature type="signal peptide" evidence="8">
    <location>
        <begin position="1"/>
        <end position="23"/>
    </location>
</feature>
<evidence type="ECO:0000259" key="9">
    <source>
        <dbReference type="Pfam" id="PF17961"/>
    </source>
</evidence>
<feature type="region of interest" description="Disordered" evidence="6">
    <location>
        <begin position="336"/>
        <end position="367"/>
    </location>
</feature>
<gene>
    <name evidence="10" type="ORF">KV397_03125</name>
</gene>
<evidence type="ECO:0000256" key="3">
    <source>
        <dbReference type="ARBA" id="ARBA00022525"/>
    </source>
</evidence>
<evidence type="ECO:0000256" key="2">
    <source>
        <dbReference type="ARBA" id="ARBA00022512"/>
    </source>
</evidence>
<keyword evidence="7" id="KW-0812">Transmembrane</keyword>
<keyword evidence="3" id="KW-0964">Secreted</keyword>
<dbReference type="Gene3D" id="2.60.40.1280">
    <property type="match status" value="1"/>
</dbReference>
<keyword evidence="4 8" id="KW-0732">Signal</keyword>
<dbReference type="EMBL" id="CP078078">
    <property type="protein sequence ID" value="UPL16820.1"/>
    <property type="molecule type" value="Genomic_DNA"/>
</dbReference>
<evidence type="ECO:0000256" key="1">
    <source>
        <dbReference type="ARBA" id="ARBA00004168"/>
    </source>
</evidence>
<evidence type="ECO:0000313" key="11">
    <source>
        <dbReference type="Proteomes" id="UP000830631"/>
    </source>
</evidence>
<evidence type="ECO:0000256" key="5">
    <source>
        <dbReference type="ARBA" id="ARBA00023088"/>
    </source>
</evidence>
<dbReference type="SUPFAM" id="SSF49401">
    <property type="entry name" value="Bacterial adhesins"/>
    <property type="match status" value="1"/>
</dbReference>
<organism evidence="10 11">
    <name type="scientific">Microbacterium aurugineum</name>
    <dbReference type="NCBI Taxonomy" id="2851642"/>
    <lineage>
        <taxon>Bacteria</taxon>
        <taxon>Bacillati</taxon>
        <taxon>Actinomycetota</taxon>
        <taxon>Actinomycetes</taxon>
        <taxon>Micrococcales</taxon>
        <taxon>Microbacteriaceae</taxon>
        <taxon>Microbacterium</taxon>
    </lineage>
</organism>
<evidence type="ECO:0000313" key="10">
    <source>
        <dbReference type="EMBL" id="UPL16820.1"/>
    </source>
</evidence>
<evidence type="ECO:0000256" key="7">
    <source>
        <dbReference type="SAM" id="Phobius"/>
    </source>
</evidence>
<feature type="transmembrane region" description="Helical" evidence="7">
    <location>
        <begin position="370"/>
        <end position="389"/>
    </location>
</feature>